<accession>A0A1R3X3Q7</accession>
<dbReference type="EMBL" id="FTPP01000001">
    <property type="protein sequence ID" value="SIT85607.1"/>
    <property type="molecule type" value="Genomic_DNA"/>
</dbReference>
<sequence>MSYRPFPLKEGVSFDLGVQFYIFVGTNSNTDQNIFVDLTTVKNIIFDLGGVIINIDYFKSIRELEQYCTAGHTIEYSQRAQSHLFDLFETGNSSPEEFRQHLREAYHLEATDEQIDEAWNAMLLDIPAERIELLRELGNKYRIFLLSNTNAIHMKRFNEMVEHNFTMPSLDSLFEQAYYSHLIGQRKPDAIVFEQILEQNGLKREETLFIDDSIQHIESARKVGLQTLFLEPPLTINQVFRDAVS</sequence>
<dbReference type="SFLD" id="SFLDS00003">
    <property type="entry name" value="Haloacid_Dehalogenase"/>
    <property type="match status" value="1"/>
</dbReference>
<dbReference type="InterPro" id="IPR023198">
    <property type="entry name" value="PGP-like_dom2"/>
</dbReference>
<dbReference type="Gene3D" id="1.10.150.240">
    <property type="entry name" value="Putative phosphatase, domain 2"/>
    <property type="match status" value="1"/>
</dbReference>
<dbReference type="Gene3D" id="3.40.50.1000">
    <property type="entry name" value="HAD superfamily/HAD-like"/>
    <property type="match status" value="1"/>
</dbReference>
<keyword evidence="2" id="KW-1185">Reference proteome</keyword>
<protein>
    <submittedName>
        <fullName evidence="1">Putative hydrolase of the HAD superfamily</fullName>
    </submittedName>
</protein>
<proteinExistence type="predicted"/>
<reference evidence="2" key="1">
    <citation type="submission" date="2017-01" db="EMBL/GenBank/DDBJ databases">
        <authorList>
            <person name="Varghese N."/>
            <person name="Submissions S."/>
        </authorList>
    </citation>
    <scope>NUCLEOTIDE SEQUENCE [LARGE SCALE GENOMIC DNA]</scope>
    <source>
        <strain evidence="2">LP100</strain>
    </source>
</reference>
<dbReference type="AlphaFoldDB" id="A0A1R3X3Q7"/>
<dbReference type="Pfam" id="PF13419">
    <property type="entry name" value="HAD_2"/>
    <property type="match status" value="1"/>
</dbReference>
<dbReference type="GO" id="GO:0016787">
    <property type="term" value="F:hydrolase activity"/>
    <property type="evidence" value="ECO:0007669"/>
    <property type="project" value="UniProtKB-KW"/>
</dbReference>
<name>A0A1R3X3Q7_9BACT</name>
<dbReference type="InterPro" id="IPR036412">
    <property type="entry name" value="HAD-like_sf"/>
</dbReference>
<dbReference type="InterPro" id="IPR006439">
    <property type="entry name" value="HAD-SF_hydro_IA"/>
</dbReference>
<dbReference type="SUPFAM" id="SSF56784">
    <property type="entry name" value="HAD-like"/>
    <property type="match status" value="1"/>
</dbReference>
<dbReference type="NCBIfam" id="TIGR01509">
    <property type="entry name" value="HAD-SF-IA-v3"/>
    <property type="match status" value="1"/>
</dbReference>
<gene>
    <name evidence="1" type="ORF">SAMN05444128_1570</name>
</gene>
<dbReference type="CDD" id="cd02603">
    <property type="entry name" value="HAD_sEH-N_like"/>
    <property type="match status" value="1"/>
</dbReference>
<organism evidence="1 2">
    <name type="scientific">Pontibacter indicus</name>
    <dbReference type="NCBI Taxonomy" id="1317125"/>
    <lineage>
        <taxon>Bacteria</taxon>
        <taxon>Pseudomonadati</taxon>
        <taxon>Bacteroidota</taxon>
        <taxon>Cytophagia</taxon>
        <taxon>Cytophagales</taxon>
        <taxon>Hymenobacteraceae</taxon>
        <taxon>Pontibacter</taxon>
    </lineage>
</organism>
<dbReference type="PANTHER" id="PTHR43611:SF3">
    <property type="entry name" value="FLAVIN MONONUCLEOTIDE HYDROLASE 1, CHLOROPLATIC"/>
    <property type="match status" value="1"/>
</dbReference>
<evidence type="ECO:0000313" key="1">
    <source>
        <dbReference type="EMBL" id="SIT85607.1"/>
    </source>
</evidence>
<dbReference type="SFLD" id="SFLDG01129">
    <property type="entry name" value="C1.5:_HAD__Beta-PGM__Phosphata"/>
    <property type="match status" value="1"/>
</dbReference>
<evidence type="ECO:0000313" key="2">
    <source>
        <dbReference type="Proteomes" id="UP000187181"/>
    </source>
</evidence>
<dbReference type="PRINTS" id="PR00413">
    <property type="entry name" value="HADHALOGNASE"/>
</dbReference>
<dbReference type="InterPro" id="IPR023214">
    <property type="entry name" value="HAD_sf"/>
</dbReference>
<dbReference type="STRING" id="1317125.SAMN05444128_1570"/>
<dbReference type="InterPro" id="IPR041492">
    <property type="entry name" value="HAD_2"/>
</dbReference>
<keyword evidence="1" id="KW-0378">Hydrolase</keyword>
<dbReference type="Proteomes" id="UP000187181">
    <property type="component" value="Unassembled WGS sequence"/>
</dbReference>
<dbReference type="PANTHER" id="PTHR43611">
    <property type="entry name" value="ALPHA-D-GLUCOSE 1-PHOSPHATE PHOSPHATASE"/>
    <property type="match status" value="1"/>
</dbReference>